<organism evidence="2 3">
    <name type="scientific">Bythopirellula polymerisocia</name>
    <dbReference type="NCBI Taxonomy" id="2528003"/>
    <lineage>
        <taxon>Bacteria</taxon>
        <taxon>Pseudomonadati</taxon>
        <taxon>Planctomycetota</taxon>
        <taxon>Planctomycetia</taxon>
        <taxon>Pirellulales</taxon>
        <taxon>Lacipirellulaceae</taxon>
        <taxon>Bythopirellula</taxon>
    </lineage>
</organism>
<proteinExistence type="predicted"/>
<dbReference type="AlphaFoldDB" id="A0A5C6D0Z4"/>
<feature type="compositionally biased region" description="Basic and acidic residues" evidence="1">
    <location>
        <begin position="58"/>
        <end position="67"/>
    </location>
</feature>
<comment type="caution">
    <text evidence="2">The sequence shown here is derived from an EMBL/GenBank/DDBJ whole genome shotgun (WGS) entry which is preliminary data.</text>
</comment>
<feature type="region of interest" description="Disordered" evidence="1">
    <location>
        <begin position="58"/>
        <end position="83"/>
    </location>
</feature>
<sequence length="83" mass="9360">MNRLFLTAEQSSQLASAISPIEVFDPQGRILGTLSLTDFATDETQVFTKEEVAEVKRRLESAHRDRTPAFTAEQIRPRVPSQE</sequence>
<dbReference type="RefSeq" id="WP_146448601.1">
    <property type="nucleotide sequence ID" value="NZ_SJPS01000001.1"/>
</dbReference>
<name>A0A5C6D0Z4_9BACT</name>
<keyword evidence="3" id="KW-1185">Reference proteome</keyword>
<evidence type="ECO:0000313" key="3">
    <source>
        <dbReference type="Proteomes" id="UP000318437"/>
    </source>
</evidence>
<evidence type="ECO:0000256" key="1">
    <source>
        <dbReference type="SAM" id="MobiDB-lite"/>
    </source>
</evidence>
<dbReference type="Proteomes" id="UP000318437">
    <property type="component" value="Unassembled WGS sequence"/>
</dbReference>
<dbReference type="EMBL" id="SJPS01000001">
    <property type="protein sequence ID" value="TWU30398.1"/>
    <property type="molecule type" value="Genomic_DNA"/>
</dbReference>
<reference evidence="2 3" key="1">
    <citation type="submission" date="2019-02" db="EMBL/GenBank/DDBJ databases">
        <title>Deep-cultivation of Planctomycetes and their phenomic and genomic characterization uncovers novel biology.</title>
        <authorList>
            <person name="Wiegand S."/>
            <person name="Jogler M."/>
            <person name="Boedeker C."/>
            <person name="Pinto D."/>
            <person name="Vollmers J."/>
            <person name="Rivas-Marin E."/>
            <person name="Kohn T."/>
            <person name="Peeters S.H."/>
            <person name="Heuer A."/>
            <person name="Rast P."/>
            <person name="Oberbeckmann S."/>
            <person name="Bunk B."/>
            <person name="Jeske O."/>
            <person name="Meyerdierks A."/>
            <person name="Storesund J.E."/>
            <person name="Kallscheuer N."/>
            <person name="Luecker S."/>
            <person name="Lage O.M."/>
            <person name="Pohl T."/>
            <person name="Merkel B.J."/>
            <person name="Hornburger P."/>
            <person name="Mueller R.-W."/>
            <person name="Bruemmer F."/>
            <person name="Labrenz M."/>
            <person name="Spormann A.M."/>
            <person name="Op Den Camp H."/>
            <person name="Overmann J."/>
            <person name="Amann R."/>
            <person name="Jetten M.S.M."/>
            <person name="Mascher T."/>
            <person name="Medema M.H."/>
            <person name="Devos D.P."/>
            <person name="Kaster A.-K."/>
            <person name="Ovreas L."/>
            <person name="Rohde M."/>
            <person name="Galperin M.Y."/>
            <person name="Jogler C."/>
        </authorList>
    </citation>
    <scope>NUCLEOTIDE SEQUENCE [LARGE SCALE GENOMIC DNA]</scope>
    <source>
        <strain evidence="2 3">Pla144</strain>
    </source>
</reference>
<accession>A0A5C6D0Z4</accession>
<evidence type="ECO:0000313" key="2">
    <source>
        <dbReference type="EMBL" id="TWU30398.1"/>
    </source>
</evidence>
<protein>
    <submittedName>
        <fullName evidence="2">Uncharacterized protein</fullName>
    </submittedName>
</protein>
<dbReference type="OrthoDB" id="9892211at2"/>
<gene>
    <name evidence="2" type="ORF">Pla144_11840</name>
</gene>